<accession>A0A2D3PTN3</accession>
<name>A0A2D3PTN3_9FUSO</name>
<protein>
    <submittedName>
        <fullName evidence="2">Uncharacterized protein</fullName>
    </submittedName>
</protein>
<reference evidence="2 3" key="1">
    <citation type="submission" date="2017-11" db="EMBL/GenBank/DDBJ databases">
        <title>Genome sequencing of Fusobacterium periodonticum KCOM 2555.</title>
        <authorList>
            <person name="Kook J.-K."/>
            <person name="Park S.-N."/>
            <person name="Lim Y.K."/>
        </authorList>
    </citation>
    <scope>NUCLEOTIDE SEQUENCE [LARGE SCALE GENOMIC DNA]</scope>
    <source>
        <strain evidence="2 3">KCOM 2555</strain>
    </source>
</reference>
<proteinExistence type="predicted"/>
<evidence type="ECO:0000256" key="1">
    <source>
        <dbReference type="SAM" id="Coils"/>
    </source>
</evidence>
<sequence>MSKKKTYDQKIEEYMEKLKTAQKEKKEFIEKKGRQLWTKIKTPFMEKEKSIEVLLMDKDKLNIVINEITKVLDSLSFETPVEDITNDNKVEVKKEDKNTTNDSKIEIKKEDKK</sequence>
<dbReference type="EMBL" id="CP024704">
    <property type="protein sequence ID" value="ATV71065.1"/>
    <property type="molecule type" value="Genomic_DNA"/>
</dbReference>
<feature type="coiled-coil region" evidence="1">
    <location>
        <begin position="4"/>
        <end position="31"/>
    </location>
</feature>
<dbReference type="AlphaFoldDB" id="A0A2D3PTN3"/>
<gene>
    <name evidence="2" type="ORF">CTM98_10605</name>
</gene>
<dbReference type="RefSeq" id="WP_100026979.1">
    <property type="nucleotide sequence ID" value="NZ_CP024704.1"/>
</dbReference>
<keyword evidence="1" id="KW-0175">Coiled coil</keyword>
<organism evidence="2 3">
    <name type="scientific">Fusobacterium pseudoperiodonticum</name>
    <dbReference type="NCBI Taxonomy" id="2663009"/>
    <lineage>
        <taxon>Bacteria</taxon>
        <taxon>Fusobacteriati</taxon>
        <taxon>Fusobacteriota</taxon>
        <taxon>Fusobacteriia</taxon>
        <taxon>Fusobacteriales</taxon>
        <taxon>Fusobacteriaceae</taxon>
        <taxon>Fusobacterium</taxon>
    </lineage>
</organism>
<evidence type="ECO:0000313" key="3">
    <source>
        <dbReference type="Proteomes" id="UP000230781"/>
    </source>
</evidence>
<dbReference type="Proteomes" id="UP000230781">
    <property type="component" value="Chromosome"/>
</dbReference>
<evidence type="ECO:0000313" key="2">
    <source>
        <dbReference type="EMBL" id="ATV71065.1"/>
    </source>
</evidence>